<feature type="transmembrane region" description="Helical" evidence="23">
    <location>
        <begin position="670"/>
        <end position="690"/>
    </location>
</feature>
<evidence type="ECO:0000313" key="25">
    <source>
        <dbReference type="EMBL" id="KAK9725025.1"/>
    </source>
</evidence>
<dbReference type="InterPro" id="IPR011009">
    <property type="entry name" value="Kinase-like_dom_sf"/>
</dbReference>
<comment type="subcellular location">
    <subcellularLocation>
        <location evidence="1">Cell membrane</location>
        <topology evidence="1">Single-pass type I membrane protein</topology>
    </subcellularLocation>
</comment>
<dbReference type="InterPro" id="IPR051809">
    <property type="entry name" value="Plant_receptor-like_S/T_kinase"/>
</dbReference>
<evidence type="ECO:0000256" key="6">
    <source>
        <dbReference type="ARBA" id="ARBA00022527"/>
    </source>
</evidence>
<dbReference type="SMART" id="SM00220">
    <property type="entry name" value="S_TKc"/>
    <property type="match status" value="1"/>
</dbReference>
<dbReference type="PRINTS" id="PR00019">
    <property type="entry name" value="LEURICHRPT"/>
</dbReference>
<keyword evidence="19" id="KW-0325">Glycoprotein</keyword>
<dbReference type="Pfam" id="PF00069">
    <property type="entry name" value="Pkinase"/>
    <property type="match status" value="1"/>
</dbReference>
<gene>
    <name evidence="25" type="ORF">RND81_05G116600</name>
</gene>
<dbReference type="GO" id="GO:0004674">
    <property type="term" value="F:protein serine/threonine kinase activity"/>
    <property type="evidence" value="ECO:0007669"/>
    <property type="project" value="UniProtKB-KW"/>
</dbReference>
<evidence type="ECO:0000256" key="13">
    <source>
        <dbReference type="ARBA" id="ARBA00022741"/>
    </source>
</evidence>
<dbReference type="PROSITE" id="PS00108">
    <property type="entry name" value="PROTEIN_KINASE_ST"/>
    <property type="match status" value="1"/>
</dbReference>
<dbReference type="PROSITE" id="PS50011">
    <property type="entry name" value="PROTEIN_KINASE_DOM"/>
    <property type="match status" value="1"/>
</dbReference>
<keyword evidence="26" id="KW-1185">Reference proteome</keyword>
<keyword evidence="16 23" id="KW-1133">Transmembrane helix</keyword>
<dbReference type="AlphaFoldDB" id="A0AAW1KXH1"/>
<evidence type="ECO:0000256" key="4">
    <source>
        <dbReference type="ARBA" id="ARBA00012513"/>
    </source>
</evidence>
<dbReference type="InterPro" id="IPR032675">
    <property type="entry name" value="LRR_dom_sf"/>
</dbReference>
<keyword evidence="6" id="KW-0723">Serine/threonine-protein kinase</keyword>
<dbReference type="Gene3D" id="3.30.200.20">
    <property type="entry name" value="Phosphorylase Kinase, domain 1"/>
    <property type="match status" value="1"/>
</dbReference>
<protein>
    <recommendedName>
        <fullName evidence="4">non-specific serine/threonine protein kinase</fullName>
        <ecNumber evidence="4">2.7.11.1</ecNumber>
    </recommendedName>
</protein>
<keyword evidence="14" id="KW-0418">Kinase</keyword>
<name>A0AAW1KXH1_SAPOF</name>
<evidence type="ECO:0000259" key="24">
    <source>
        <dbReference type="PROSITE" id="PS50011"/>
    </source>
</evidence>
<dbReference type="InterPro" id="IPR008271">
    <property type="entry name" value="Ser/Thr_kinase_AS"/>
</dbReference>
<evidence type="ECO:0000256" key="17">
    <source>
        <dbReference type="ARBA" id="ARBA00023136"/>
    </source>
</evidence>
<dbReference type="InterPro" id="IPR001611">
    <property type="entry name" value="Leu-rich_rpt"/>
</dbReference>
<comment type="catalytic activity">
    <reaction evidence="21">
        <text>L-seryl-[protein] + ATP = O-phospho-L-seryl-[protein] + ADP + H(+)</text>
        <dbReference type="Rhea" id="RHEA:17989"/>
        <dbReference type="Rhea" id="RHEA-COMP:9863"/>
        <dbReference type="Rhea" id="RHEA-COMP:11604"/>
        <dbReference type="ChEBI" id="CHEBI:15378"/>
        <dbReference type="ChEBI" id="CHEBI:29999"/>
        <dbReference type="ChEBI" id="CHEBI:30616"/>
        <dbReference type="ChEBI" id="CHEBI:83421"/>
        <dbReference type="ChEBI" id="CHEBI:456216"/>
        <dbReference type="EC" id="2.7.11.1"/>
    </reaction>
</comment>
<proteinExistence type="inferred from homology"/>
<evidence type="ECO:0000256" key="16">
    <source>
        <dbReference type="ARBA" id="ARBA00022989"/>
    </source>
</evidence>
<evidence type="ECO:0000256" key="5">
    <source>
        <dbReference type="ARBA" id="ARBA00022475"/>
    </source>
</evidence>
<evidence type="ECO:0000256" key="20">
    <source>
        <dbReference type="ARBA" id="ARBA00047899"/>
    </source>
</evidence>
<keyword evidence="15" id="KW-0067">ATP-binding</keyword>
<dbReference type="InterPro" id="IPR013210">
    <property type="entry name" value="LRR_N_plant-typ"/>
</dbReference>
<dbReference type="GO" id="GO:0005886">
    <property type="term" value="C:plasma membrane"/>
    <property type="evidence" value="ECO:0007669"/>
    <property type="project" value="UniProtKB-SubCell"/>
</dbReference>
<sequence length="1032" mass="113524">MSHLYKGTKTRSEKPSQTHKRTTKYEINQNYITLSFPSLATILQHVRVTFTLGSVDNRGNETDHSALLAIKSQLADHPGGILSSWNHSLHHCNWAGVLCGHKHRRVIGLELYSSGLSGTISPFIGNMSFLQGIHFETNNLYGPIPQEIGRLFRLGALGLTNNTLDGGIPANLSGCINLQVLGLGKNNLGGNVPIELRALSKLTVIEFTECNLTGPLFKVIQNLTSLELILAGTIPDSIADMSNLTAVGLAENLLTGRIPPSIFNLSSLQELELVLNRLEGSMPRAMHLNLPQLTVSSLGLNNLTGQFPILFMNLTNLILFGLNSNRFTGRVSLDFRQFQQLSRLYLFSMNLGGDINFISTLANSSNMNTLQLQDNRFTGSLPETIANLSNTLKTLDLSQNHIGGDIPANMTNLINLRFLSMSDNDFTGTIPDNFGNFQKLEQFNLSSNKLTGRIPNFLGNLSQLSLLYLQDNKLHGSIPSNLGSYQNLLYLTLSNNNLNGTLPKALFGGSVLELGLSHNHLTGSLPEDISNLINVVAIDVSKNKFSGEIPNGLGKCSALQYFHIEGNSIHGTIPPSLSALSSLQTLDLSRNNLSGPVPIYFSKFPLLYMNLSYNNFKGSVPEKGVYANISAVSLIGNSRLCGGIRQLHLPRCMEQGKRKTKRRMSLALKLTIPIVCALVGFLTLATWLYLTRRRKKRDSMPSILAMGEGFLRVSYNMLLKVTNEFSSSNLLGTGTIGTVFKGVLDGTMVAVKVLNLQQRGATKSFMAECKTLRNTRHRNLVKIITVCSSTDFQMNDFKALVYEFIPKGNLDRWLHETGNLTLLQRMDIAIDAAHALNYLHHESETPIVHCDLKPSNILLDGDMVAHVGDFGLAKFFAQPGLLNQTSSIGVKGTVGYAAPEYGLGSEASPDGDIYSYGTVLLELITGKRPTDQMFQEDFNLHMYAKVALPDQVLQIVDPALEHSNITEEADNRRAIPDMVERRVECMFSMVSVGVACSNHLPHERMKIADAISRLHAARDNLLAAERRSQFYV</sequence>
<evidence type="ECO:0000313" key="26">
    <source>
        <dbReference type="Proteomes" id="UP001443914"/>
    </source>
</evidence>
<dbReference type="SUPFAM" id="SSF56112">
    <property type="entry name" value="Protein kinase-like (PK-like)"/>
    <property type="match status" value="1"/>
</dbReference>
<dbReference type="InterPro" id="IPR000719">
    <property type="entry name" value="Prot_kinase_dom"/>
</dbReference>
<dbReference type="Gene3D" id="3.80.10.10">
    <property type="entry name" value="Ribonuclease Inhibitor"/>
    <property type="match status" value="3"/>
</dbReference>
<dbReference type="PANTHER" id="PTHR27008">
    <property type="entry name" value="OS04G0122200 PROTEIN"/>
    <property type="match status" value="1"/>
</dbReference>
<reference evidence="25" key="1">
    <citation type="submission" date="2024-03" db="EMBL/GenBank/DDBJ databases">
        <title>WGS assembly of Saponaria officinalis var. Norfolk2.</title>
        <authorList>
            <person name="Jenkins J."/>
            <person name="Shu S."/>
            <person name="Grimwood J."/>
            <person name="Barry K."/>
            <person name="Goodstein D."/>
            <person name="Schmutz J."/>
            <person name="Leebens-Mack J."/>
            <person name="Osbourn A."/>
        </authorList>
    </citation>
    <scope>NUCLEOTIDE SEQUENCE [LARGE SCALE GENOMIC DNA]</scope>
    <source>
        <strain evidence="25">JIC</strain>
    </source>
</reference>
<evidence type="ECO:0000256" key="12">
    <source>
        <dbReference type="ARBA" id="ARBA00022737"/>
    </source>
</evidence>
<evidence type="ECO:0000256" key="22">
    <source>
        <dbReference type="SAM" id="MobiDB-lite"/>
    </source>
</evidence>
<evidence type="ECO:0000256" key="3">
    <source>
        <dbReference type="ARBA" id="ARBA00009592"/>
    </source>
</evidence>
<dbReference type="SUPFAM" id="SSF52058">
    <property type="entry name" value="L domain-like"/>
    <property type="match status" value="2"/>
</dbReference>
<dbReference type="Gene3D" id="1.10.510.10">
    <property type="entry name" value="Transferase(Phosphotransferase) domain 1"/>
    <property type="match status" value="1"/>
</dbReference>
<evidence type="ECO:0000256" key="14">
    <source>
        <dbReference type="ARBA" id="ARBA00022777"/>
    </source>
</evidence>
<evidence type="ECO:0000256" key="19">
    <source>
        <dbReference type="ARBA" id="ARBA00023180"/>
    </source>
</evidence>
<keyword evidence="10 23" id="KW-0812">Transmembrane</keyword>
<keyword evidence="9" id="KW-0808">Transferase</keyword>
<dbReference type="EMBL" id="JBDFQZ010000005">
    <property type="protein sequence ID" value="KAK9725025.1"/>
    <property type="molecule type" value="Genomic_DNA"/>
</dbReference>
<evidence type="ECO:0000256" key="2">
    <source>
        <dbReference type="ARBA" id="ARBA00008684"/>
    </source>
</evidence>
<evidence type="ECO:0000256" key="11">
    <source>
        <dbReference type="ARBA" id="ARBA00022729"/>
    </source>
</evidence>
<keyword evidence="8" id="KW-0433">Leucine-rich repeat</keyword>
<evidence type="ECO:0000256" key="18">
    <source>
        <dbReference type="ARBA" id="ARBA00023170"/>
    </source>
</evidence>
<accession>A0AAW1KXH1</accession>
<keyword evidence="11" id="KW-0732">Signal</keyword>
<dbReference type="GO" id="GO:0005524">
    <property type="term" value="F:ATP binding"/>
    <property type="evidence" value="ECO:0007669"/>
    <property type="project" value="UniProtKB-KW"/>
</dbReference>
<dbReference type="Pfam" id="PF08263">
    <property type="entry name" value="LRRNT_2"/>
    <property type="match status" value="1"/>
</dbReference>
<keyword evidence="18" id="KW-0675">Receptor</keyword>
<dbReference type="PANTHER" id="PTHR27008:SF499">
    <property type="entry name" value="OS06G0581500 PROTEIN"/>
    <property type="match status" value="1"/>
</dbReference>
<dbReference type="SMART" id="SM00369">
    <property type="entry name" value="LRR_TYP"/>
    <property type="match status" value="5"/>
</dbReference>
<keyword evidence="7" id="KW-0597">Phosphoprotein</keyword>
<comment type="caution">
    <text evidence="25">The sequence shown here is derived from an EMBL/GenBank/DDBJ whole genome shotgun (WGS) entry which is preliminary data.</text>
</comment>
<evidence type="ECO:0000256" key="23">
    <source>
        <dbReference type="SAM" id="Phobius"/>
    </source>
</evidence>
<feature type="domain" description="Protein kinase" evidence="24">
    <location>
        <begin position="725"/>
        <end position="987"/>
    </location>
</feature>
<evidence type="ECO:0000256" key="9">
    <source>
        <dbReference type="ARBA" id="ARBA00022679"/>
    </source>
</evidence>
<dbReference type="Proteomes" id="UP001443914">
    <property type="component" value="Unassembled WGS sequence"/>
</dbReference>
<evidence type="ECO:0000256" key="10">
    <source>
        <dbReference type="ARBA" id="ARBA00022692"/>
    </source>
</evidence>
<comment type="catalytic activity">
    <reaction evidence="20">
        <text>L-threonyl-[protein] + ATP = O-phospho-L-threonyl-[protein] + ADP + H(+)</text>
        <dbReference type="Rhea" id="RHEA:46608"/>
        <dbReference type="Rhea" id="RHEA-COMP:11060"/>
        <dbReference type="Rhea" id="RHEA-COMP:11605"/>
        <dbReference type="ChEBI" id="CHEBI:15378"/>
        <dbReference type="ChEBI" id="CHEBI:30013"/>
        <dbReference type="ChEBI" id="CHEBI:30616"/>
        <dbReference type="ChEBI" id="CHEBI:61977"/>
        <dbReference type="ChEBI" id="CHEBI:456216"/>
        <dbReference type="EC" id="2.7.11.1"/>
    </reaction>
</comment>
<evidence type="ECO:0000256" key="15">
    <source>
        <dbReference type="ARBA" id="ARBA00022840"/>
    </source>
</evidence>
<comment type="similarity">
    <text evidence="2">Belongs to the protein kinase superfamily. Ser/Thr protein kinase family.</text>
</comment>
<keyword evidence="5" id="KW-1003">Cell membrane</keyword>
<keyword evidence="12" id="KW-0677">Repeat</keyword>
<dbReference type="FunFam" id="3.80.10.10:FF:000275">
    <property type="entry name" value="Leucine-rich repeat receptor-like protein kinase"/>
    <property type="match status" value="1"/>
</dbReference>
<dbReference type="InterPro" id="IPR003591">
    <property type="entry name" value="Leu-rich_rpt_typical-subtyp"/>
</dbReference>
<evidence type="ECO:0000256" key="1">
    <source>
        <dbReference type="ARBA" id="ARBA00004251"/>
    </source>
</evidence>
<keyword evidence="17 23" id="KW-0472">Membrane</keyword>
<dbReference type="FunFam" id="3.80.10.10:FF:000288">
    <property type="entry name" value="LRR receptor-like serine/threonine-protein kinase EFR"/>
    <property type="match status" value="1"/>
</dbReference>
<dbReference type="FunFam" id="1.10.510.10:FF:000358">
    <property type="entry name" value="Putative leucine-rich repeat receptor-like serine/threonine-protein kinase"/>
    <property type="match status" value="1"/>
</dbReference>
<evidence type="ECO:0000256" key="7">
    <source>
        <dbReference type="ARBA" id="ARBA00022553"/>
    </source>
</evidence>
<dbReference type="FunFam" id="3.30.200.20:FF:000432">
    <property type="entry name" value="LRR receptor-like serine/threonine-protein kinase EFR"/>
    <property type="match status" value="1"/>
</dbReference>
<comment type="similarity">
    <text evidence="3">Belongs to the RLP family.</text>
</comment>
<organism evidence="25 26">
    <name type="scientific">Saponaria officinalis</name>
    <name type="common">Common soapwort</name>
    <name type="synonym">Lychnis saponaria</name>
    <dbReference type="NCBI Taxonomy" id="3572"/>
    <lineage>
        <taxon>Eukaryota</taxon>
        <taxon>Viridiplantae</taxon>
        <taxon>Streptophyta</taxon>
        <taxon>Embryophyta</taxon>
        <taxon>Tracheophyta</taxon>
        <taxon>Spermatophyta</taxon>
        <taxon>Magnoliopsida</taxon>
        <taxon>eudicotyledons</taxon>
        <taxon>Gunneridae</taxon>
        <taxon>Pentapetalae</taxon>
        <taxon>Caryophyllales</taxon>
        <taxon>Caryophyllaceae</taxon>
        <taxon>Caryophylleae</taxon>
        <taxon>Saponaria</taxon>
    </lineage>
</organism>
<keyword evidence="13" id="KW-0547">Nucleotide-binding</keyword>
<evidence type="ECO:0000256" key="8">
    <source>
        <dbReference type="ARBA" id="ARBA00022614"/>
    </source>
</evidence>
<evidence type="ECO:0000256" key="21">
    <source>
        <dbReference type="ARBA" id="ARBA00048679"/>
    </source>
</evidence>
<dbReference type="EC" id="2.7.11.1" evidence="4"/>
<feature type="region of interest" description="Disordered" evidence="22">
    <location>
        <begin position="1"/>
        <end position="21"/>
    </location>
</feature>
<dbReference type="Pfam" id="PF00560">
    <property type="entry name" value="LRR_1"/>
    <property type="match status" value="8"/>
</dbReference>